<name>A0A6J7F876_9ZZZZ</name>
<protein>
    <submittedName>
        <fullName evidence="3">Unannotated protein</fullName>
    </submittedName>
</protein>
<evidence type="ECO:0000259" key="2">
    <source>
        <dbReference type="Pfam" id="PF14257"/>
    </source>
</evidence>
<feature type="domain" description="DUF4349" evidence="2">
    <location>
        <begin position="82"/>
        <end position="301"/>
    </location>
</feature>
<dbReference type="EMBL" id="CAFBMB010000024">
    <property type="protein sequence ID" value="CAB4892562.1"/>
    <property type="molecule type" value="Genomic_DNA"/>
</dbReference>
<evidence type="ECO:0000313" key="3">
    <source>
        <dbReference type="EMBL" id="CAB4892562.1"/>
    </source>
</evidence>
<gene>
    <name evidence="3" type="ORF">UFOPK3516_00493</name>
</gene>
<feature type="transmembrane region" description="Helical" evidence="1">
    <location>
        <begin position="277"/>
        <end position="310"/>
    </location>
</feature>
<keyword evidence="1" id="KW-0812">Transmembrane</keyword>
<dbReference type="InterPro" id="IPR025645">
    <property type="entry name" value="DUF4349"/>
</dbReference>
<dbReference type="Pfam" id="PF14257">
    <property type="entry name" value="DUF4349"/>
    <property type="match status" value="1"/>
</dbReference>
<proteinExistence type="predicted"/>
<evidence type="ECO:0000256" key="1">
    <source>
        <dbReference type="SAM" id="Phobius"/>
    </source>
</evidence>
<reference evidence="3" key="1">
    <citation type="submission" date="2020-05" db="EMBL/GenBank/DDBJ databases">
        <authorList>
            <person name="Chiriac C."/>
            <person name="Salcher M."/>
            <person name="Ghai R."/>
            <person name="Kavagutti S V."/>
        </authorList>
    </citation>
    <scope>NUCLEOTIDE SEQUENCE</scope>
</reference>
<keyword evidence="1" id="KW-1133">Transmembrane helix</keyword>
<dbReference type="PROSITE" id="PS51257">
    <property type="entry name" value="PROKAR_LIPOPROTEIN"/>
    <property type="match status" value="1"/>
</dbReference>
<dbReference type="AlphaFoldDB" id="A0A6J7F876"/>
<accession>A0A6J7F876</accession>
<organism evidence="3">
    <name type="scientific">freshwater metagenome</name>
    <dbReference type="NCBI Taxonomy" id="449393"/>
    <lineage>
        <taxon>unclassified sequences</taxon>
        <taxon>metagenomes</taxon>
        <taxon>ecological metagenomes</taxon>
    </lineage>
</organism>
<sequence>MTLISRLLIASTATLLAITLAGCAQTGRENLGSPGTSSGSSGSDVAVSPGAADSGLVAGSAKDSSSGVAPLSNSGIGGTSTVTTTWISLTANNPVAIADQAATIATDAGGYVESRSESSGGGVVVPLSGVTGDVTMGGAGPTDYVSLTLRIPTEKASGVIAALKELGHVSSNNHSQYDVGQQQADLTARISALTESLAALRGLQSAATNVTDLLAAEAAISTRQAELDSLIAQQDYLASQIDMTAITVDVTATAVGTPANLTFIDGLVNGFNSIGTAFVLLVVGIGFILPWLGLLVILAGIALAITIPLVRRSRSRTGSGSSTGS</sequence>
<keyword evidence="1" id="KW-0472">Membrane</keyword>